<gene>
    <name evidence="5" type="ORF">GCM10009824_08060</name>
</gene>
<dbReference type="SUPFAM" id="SSF52540">
    <property type="entry name" value="P-loop containing nucleoside triphosphate hydrolases"/>
    <property type="match status" value="1"/>
</dbReference>
<dbReference type="PROSITE" id="PS00211">
    <property type="entry name" value="ABC_TRANSPORTER_1"/>
    <property type="match status" value="1"/>
</dbReference>
<feature type="domain" description="ABC transporter" evidence="4">
    <location>
        <begin position="22"/>
        <end position="250"/>
    </location>
</feature>
<evidence type="ECO:0000256" key="3">
    <source>
        <dbReference type="ARBA" id="ARBA00022840"/>
    </source>
</evidence>
<dbReference type="InterPro" id="IPR017911">
    <property type="entry name" value="MacB-like_ATP-bd"/>
</dbReference>
<proteinExistence type="predicted"/>
<reference evidence="5 6" key="1">
    <citation type="journal article" date="2019" name="Int. J. Syst. Evol. Microbiol.">
        <title>The Global Catalogue of Microorganisms (GCM) 10K type strain sequencing project: providing services to taxonomists for standard genome sequencing and annotation.</title>
        <authorList>
            <consortium name="The Broad Institute Genomics Platform"/>
            <consortium name="The Broad Institute Genome Sequencing Center for Infectious Disease"/>
            <person name="Wu L."/>
            <person name="Ma J."/>
        </authorList>
    </citation>
    <scope>NUCLEOTIDE SEQUENCE [LARGE SCALE GENOMIC DNA]</scope>
    <source>
        <strain evidence="5 6">JCM 15914</strain>
    </source>
</reference>
<evidence type="ECO:0000313" key="6">
    <source>
        <dbReference type="Proteomes" id="UP001500166"/>
    </source>
</evidence>
<dbReference type="Gene3D" id="3.40.50.300">
    <property type="entry name" value="P-loop containing nucleotide triphosphate hydrolases"/>
    <property type="match status" value="1"/>
</dbReference>
<organism evidence="5 6">
    <name type="scientific">Kocuria atrinae</name>
    <dbReference type="NCBI Taxonomy" id="592377"/>
    <lineage>
        <taxon>Bacteria</taxon>
        <taxon>Bacillati</taxon>
        <taxon>Actinomycetota</taxon>
        <taxon>Actinomycetes</taxon>
        <taxon>Micrococcales</taxon>
        <taxon>Micrococcaceae</taxon>
        <taxon>Kocuria</taxon>
    </lineage>
</organism>
<keyword evidence="1" id="KW-0813">Transport</keyword>
<dbReference type="SMART" id="SM00382">
    <property type="entry name" value="AAA"/>
    <property type="match status" value="1"/>
</dbReference>
<protein>
    <submittedName>
        <fullName evidence="5">ABC transporter ATP-binding protein</fullName>
    </submittedName>
</protein>
<keyword evidence="6" id="KW-1185">Reference proteome</keyword>
<comment type="caution">
    <text evidence="5">The sequence shown here is derived from an EMBL/GenBank/DDBJ whole genome shotgun (WGS) entry which is preliminary data.</text>
</comment>
<dbReference type="InterPro" id="IPR015854">
    <property type="entry name" value="ABC_transpr_LolD-like"/>
</dbReference>
<name>A0ABN2XIX0_9MICC</name>
<keyword evidence="3 5" id="KW-0067">ATP-binding</keyword>
<dbReference type="InterPro" id="IPR027417">
    <property type="entry name" value="P-loop_NTPase"/>
</dbReference>
<dbReference type="InterPro" id="IPR003593">
    <property type="entry name" value="AAA+_ATPase"/>
</dbReference>
<evidence type="ECO:0000256" key="2">
    <source>
        <dbReference type="ARBA" id="ARBA00022741"/>
    </source>
</evidence>
<dbReference type="RefSeq" id="WP_344223734.1">
    <property type="nucleotide sequence ID" value="NZ_BAAAQA010000006.1"/>
</dbReference>
<dbReference type="Proteomes" id="UP001500166">
    <property type="component" value="Unassembled WGS sequence"/>
</dbReference>
<dbReference type="EMBL" id="BAAAQA010000006">
    <property type="protein sequence ID" value="GAA2112163.1"/>
    <property type="molecule type" value="Genomic_DNA"/>
</dbReference>
<dbReference type="PROSITE" id="PS50893">
    <property type="entry name" value="ABC_TRANSPORTER_2"/>
    <property type="match status" value="1"/>
</dbReference>
<dbReference type="InterPro" id="IPR017871">
    <property type="entry name" value="ABC_transporter-like_CS"/>
</dbReference>
<evidence type="ECO:0000256" key="1">
    <source>
        <dbReference type="ARBA" id="ARBA00022448"/>
    </source>
</evidence>
<keyword evidence="2" id="KW-0547">Nucleotide-binding</keyword>
<sequence>MTTTTHTAPWSDQDRAVAAPAFELRDVTLSYPDGKGPDGAPRTITALDNVSLTAVPGTMTALTGPSGSGKSSLLAVASTLLKPTSGEVLIGETSVGALSEKERARLRREEVGTVFQQPNLIPSLKAEDQLVVTSHIRGARGAAKRQARERARQLLELVGLEGAGRRRPHELSGGQRQRVNIARALMGEPKLLLVDEPTSALDQQRSAEVMQLIKNLTRKFELATVVVTHDLEFVDMADREVTMLDGKLTV</sequence>
<dbReference type="InterPro" id="IPR003439">
    <property type="entry name" value="ABC_transporter-like_ATP-bd"/>
</dbReference>
<dbReference type="PANTHER" id="PTHR24220">
    <property type="entry name" value="IMPORT ATP-BINDING PROTEIN"/>
    <property type="match status" value="1"/>
</dbReference>
<evidence type="ECO:0000313" key="5">
    <source>
        <dbReference type="EMBL" id="GAA2112163.1"/>
    </source>
</evidence>
<evidence type="ECO:0000259" key="4">
    <source>
        <dbReference type="PROSITE" id="PS50893"/>
    </source>
</evidence>
<dbReference type="PANTHER" id="PTHR24220:SF685">
    <property type="entry name" value="ABC TRANSPORTER RELATED"/>
    <property type="match status" value="1"/>
</dbReference>
<dbReference type="CDD" id="cd03255">
    <property type="entry name" value="ABC_MJ0796_LolCDE_FtsE"/>
    <property type="match status" value="1"/>
</dbReference>
<dbReference type="GO" id="GO:0005524">
    <property type="term" value="F:ATP binding"/>
    <property type="evidence" value="ECO:0007669"/>
    <property type="project" value="UniProtKB-KW"/>
</dbReference>
<dbReference type="Pfam" id="PF00005">
    <property type="entry name" value="ABC_tran"/>
    <property type="match status" value="1"/>
</dbReference>
<accession>A0ABN2XIX0</accession>